<dbReference type="Proteomes" id="UP001519272">
    <property type="component" value="Unassembled WGS sequence"/>
</dbReference>
<accession>A0ABS4FLQ6</accession>
<name>A0ABS4FLQ6_9BACL</name>
<keyword evidence="1" id="KW-0472">Membrane</keyword>
<reference evidence="2 3" key="1">
    <citation type="submission" date="2021-03" db="EMBL/GenBank/DDBJ databases">
        <title>Genomic Encyclopedia of Type Strains, Phase IV (KMG-IV): sequencing the most valuable type-strain genomes for metagenomic binning, comparative biology and taxonomic classification.</title>
        <authorList>
            <person name="Goeker M."/>
        </authorList>
    </citation>
    <scope>NUCLEOTIDE SEQUENCE [LARGE SCALE GENOMIC DNA]</scope>
    <source>
        <strain evidence="2 3">DSM 14349</strain>
    </source>
</reference>
<evidence type="ECO:0000313" key="2">
    <source>
        <dbReference type="EMBL" id="MBP1903501.1"/>
    </source>
</evidence>
<comment type="caution">
    <text evidence="2">The sequence shown here is derived from an EMBL/GenBank/DDBJ whole genome shotgun (WGS) entry which is preliminary data.</text>
</comment>
<feature type="transmembrane region" description="Helical" evidence="1">
    <location>
        <begin position="243"/>
        <end position="268"/>
    </location>
</feature>
<feature type="transmembrane region" description="Helical" evidence="1">
    <location>
        <begin position="124"/>
        <end position="149"/>
    </location>
</feature>
<keyword evidence="1" id="KW-0812">Transmembrane</keyword>
<sequence length="308" mass="34187">MSSILWSIPFLFEFKLFGIDFIPDLLGIILLCRGLLSLKKQSYQFNEFNRLMLIVKIMVGWVTFKYVVSVTWLLTNEGALLSSELWIAPIVDIFTLVLLAMIVFEGQRALLKLEQLPIELKSKLTTLANVYAVYTIGAIAIRGMSLFYGEYFDQFQWIAFAFSVLLIVRFIIIVSQVFKANNSKKIVDAVQAEPVADSPTIIGFFLAIISALPIAGYALFFWYMDSTIDKSDPSAGAGLGFAFAYLFILGGIISLIVGIVALLVTSLARVKTTLSRSASLIALFAMAHPFVILFAMSIPGRFLLWAGI</sequence>
<dbReference type="EMBL" id="JAGGKG010000001">
    <property type="protein sequence ID" value="MBP1903501.1"/>
    <property type="molecule type" value="Genomic_DNA"/>
</dbReference>
<proteinExistence type="predicted"/>
<dbReference type="RefSeq" id="WP_210087206.1">
    <property type="nucleotide sequence ID" value="NZ_JAGGKG010000001.1"/>
</dbReference>
<evidence type="ECO:0000256" key="1">
    <source>
        <dbReference type="SAM" id="Phobius"/>
    </source>
</evidence>
<protein>
    <submittedName>
        <fullName evidence="2">Uncharacterized protein</fullName>
    </submittedName>
</protein>
<evidence type="ECO:0000313" key="3">
    <source>
        <dbReference type="Proteomes" id="UP001519272"/>
    </source>
</evidence>
<organism evidence="2 3">
    <name type="scientific">Paenibacillus turicensis</name>
    <dbReference type="NCBI Taxonomy" id="160487"/>
    <lineage>
        <taxon>Bacteria</taxon>
        <taxon>Bacillati</taxon>
        <taxon>Bacillota</taxon>
        <taxon>Bacilli</taxon>
        <taxon>Bacillales</taxon>
        <taxon>Paenibacillaceae</taxon>
        <taxon>Paenibacillus</taxon>
    </lineage>
</organism>
<feature type="transmembrane region" description="Helical" evidence="1">
    <location>
        <begin position="53"/>
        <end position="74"/>
    </location>
</feature>
<keyword evidence="3" id="KW-1185">Reference proteome</keyword>
<feature type="transmembrane region" description="Helical" evidence="1">
    <location>
        <begin position="155"/>
        <end position="178"/>
    </location>
</feature>
<feature type="transmembrane region" description="Helical" evidence="1">
    <location>
        <begin position="199"/>
        <end position="223"/>
    </location>
</feature>
<gene>
    <name evidence="2" type="ORF">J2Z32_000113</name>
</gene>
<keyword evidence="1" id="KW-1133">Transmembrane helix</keyword>
<feature type="transmembrane region" description="Helical" evidence="1">
    <location>
        <begin position="12"/>
        <end position="32"/>
    </location>
</feature>
<feature type="transmembrane region" description="Helical" evidence="1">
    <location>
        <begin position="86"/>
        <end position="104"/>
    </location>
</feature>
<feature type="transmembrane region" description="Helical" evidence="1">
    <location>
        <begin position="280"/>
        <end position="298"/>
    </location>
</feature>